<dbReference type="InterPro" id="IPR002347">
    <property type="entry name" value="SDR_fam"/>
</dbReference>
<dbReference type="Proteomes" id="UP001170379">
    <property type="component" value="Unassembled WGS sequence"/>
</dbReference>
<gene>
    <name evidence="2" type="ORF">C7K25_14070</name>
</gene>
<organism evidence="2 3">
    <name type="scientific">Gulosibacter molinativorax</name>
    <dbReference type="NCBI Taxonomy" id="256821"/>
    <lineage>
        <taxon>Bacteria</taxon>
        <taxon>Bacillati</taxon>
        <taxon>Actinomycetota</taxon>
        <taxon>Actinomycetes</taxon>
        <taxon>Micrococcales</taxon>
        <taxon>Microbacteriaceae</taxon>
        <taxon>Gulosibacter</taxon>
    </lineage>
</organism>
<sequence>MRFDQKVAVVTGGSRGIGFAIAKELIAGGATVIITGRKQDSLDAALEQLGDRARGVAGKLGQPEHDDALRRAITDEFGGIDYLVNNVGMNPVFGPLVQLDLDVARKILDTNVLGALKMSRLGYELGLRERRGAIVNVGSISGLRPSTGIGMYGVSKSALFALTRQLAVEFAPNIRVNAVAPAAIKTDFSKAMYEGREAELAAAYPAERIGVPEDVAGPVCFFLSDAAGWVTGQTLAIDGGLSLVTP</sequence>
<dbReference type="PRINTS" id="PR00081">
    <property type="entry name" value="GDHRDH"/>
</dbReference>
<evidence type="ECO:0000313" key="2">
    <source>
        <dbReference type="EMBL" id="MDJ1372474.1"/>
    </source>
</evidence>
<protein>
    <submittedName>
        <fullName evidence="2">SDR family NAD(P)-dependent oxidoreductase</fullName>
    </submittedName>
</protein>
<dbReference type="RefSeq" id="WP_026937686.1">
    <property type="nucleotide sequence ID" value="NZ_CP028426.1"/>
</dbReference>
<comment type="caution">
    <text evidence="2">The sequence shown here is derived from an EMBL/GenBank/DDBJ whole genome shotgun (WGS) entry which is preliminary data.</text>
</comment>
<dbReference type="PANTHER" id="PTHR43943">
    <property type="entry name" value="DEHYDROGENASE/REDUCTASE (SDR FAMILY) MEMBER 4"/>
    <property type="match status" value="1"/>
</dbReference>
<dbReference type="PRINTS" id="PR00080">
    <property type="entry name" value="SDRFAMILY"/>
</dbReference>
<dbReference type="SUPFAM" id="SSF51735">
    <property type="entry name" value="NAD(P)-binding Rossmann-fold domains"/>
    <property type="match status" value="1"/>
</dbReference>
<dbReference type="InterPro" id="IPR020904">
    <property type="entry name" value="Sc_DH/Rdtase_CS"/>
</dbReference>
<dbReference type="Pfam" id="PF13561">
    <property type="entry name" value="adh_short_C2"/>
    <property type="match status" value="1"/>
</dbReference>
<dbReference type="InterPro" id="IPR036291">
    <property type="entry name" value="NAD(P)-bd_dom_sf"/>
</dbReference>
<dbReference type="EMBL" id="PXVD01000028">
    <property type="protein sequence ID" value="MDJ1372474.1"/>
    <property type="molecule type" value="Genomic_DNA"/>
</dbReference>
<dbReference type="NCBIfam" id="NF005559">
    <property type="entry name" value="PRK07231.1"/>
    <property type="match status" value="1"/>
</dbReference>
<comment type="similarity">
    <text evidence="1">Belongs to the short-chain dehydrogenases/reductases (SDR) family.</text>
</comment>
<dbReference type="PROSITE" id="PS00061">
    <property type="entry name" value="ADH_SHORT"/>
    <property type="match status" value="1"/>
</dbReference>
<reference evidence="2" key="2">
    <citation type="journal article" date="2022" name="Sci. Rep.">
        <title>In silico prediction of the enzymes involved in the degradation of the herbicide molinate by Gulosibacter molinativorax ON4T.</title>
        <authorList>
            <person name="Lopes A.R."/>
            <person name="Bunin E."/>
            <person name="Viana A.T."/>
            <person name="Froufe H."/>
            <person name="Munoz-Merida A."/>
            <person name="Pinho D."/>
            <person name="Figueiredo J."/>
            <person name="Barroso C."/>
            <person name="Vaz-Moreira I."/>
            <person name="Bellanger X."/>
            <person name="Egas C."/>
            <person name="Nunes O.C."/>
        </authorList>
    </citation>
    <scope>NUCLEOTIDE SEQUENCE</scope>
    <source>
        <strain evidence="2">ON4</strain>
    </source>
</reference>
<evidence type="ECO:0000313" key="3">
    <source>
        <dbReference type="Proteomes" id="UP001170379"/>
    </source>
</evidence>
<dbReference type="Gene3D" id="3.40.50.720">
    <property type="entry name" value="NAD(P)-binding Rossmann-like Domain"/>
    <property type="match status" value="1"/>
</dbReference>
<accession>A0ABT7CBA8</accession>
<proteinExistence type="inferred from homology"/>
<keyword evidence="3" id="KW-1185">Reference proteome</keyword>
<dbReference type="CDD" id="cd05233">
    <property type="entry name" value="SDR_c"/>
    <property type="match status" value="1"/>
</dbReference>
<dbReference type="PANTHER" id="PTHR43943:SF2">
    <property type="entry name" value="DEHYDROGENASE_REDUCTASE 4"/>
    <property type="match status" value="1"/>
</dbReference>
<evidence type="ECO:0000256" key="1">
    <source>
        <dbReference type="ARBA" id="ARBA00006484"/>
    </source>
</evidence>
<name>A0ABT7CBA8_9MICO</name>
<reference evidence="2" key="1">
    <citation type="submission" date="2018-03" db="EMBL/GenBank/DDBJ databases">
        <authorList>
            <person name="Nunes O.C."/>
            <person name="Lopes A.R."/>
            <person name="Froufe H."/>
            <person name="Munoz-Merida A."/>
            <person name="Barroso C."/>
            <person name="Egas C."/>
        </authorList>
    </citation>
    <scope>NUCLEOTIDE SEQUENCE</scope>
    <source>
        <strain evidence="2">ON4</strain>
    </source>
</reference>